<name>A0A8S3I7N5_9BILA</name>
<protein>
    <submittedName>
        <fullName evidence="3">Uncharacterized protein</fullName>
    </submittedName>
</protein>
<evidence type="ECO:0000256" key="1">
    <source>
        <dbReference type="SAM" id="Coils"/>
    </source>
</evidence>
<feature type="coiled-coil region" evidence="1">
    <location>
        <begin position="155"/>
        <end position="182"/>
    </location>
</feature>
<feature type="non-terminal residue" evidence="3">
    <location>
        <position position="1"/>
    </location>
</feature>
<feature type="coiled-coil region" evidence="1">
    <location>
        <begin position="102"/>
        <end position="129"/>
    </location>
</feature>
<comment type="caution">
    <text evidence="3">The sequence shown here is derived from an EMBL/GenBank/DDBJ whole genome shotgun (WGS) entry which is preliminary data.</text>
</comment>
<proteinExistence type="predicted"/>
<dbReference type="Proteomes" id="UP000681967">
    <property type="component" value="Unassembled WGS sequence"/>
</dbReference>
<dbReference type="AlphaFoldDB" id="A0A8S3I7N5"/>
<dbReference type="EMBL" id="CAJOBJ010339770">
    <property type="protein sequence ID" value="CAF5193654.1"/>
    <property type="molecule type" value="Genomic_DNA"/>
</dbReference>
<accession>A0A8S3I7N5</accession>
<reference evidence="3" key="1">
    <citation type="submission" date="2021-02" db="EMBL/GenBank/DDBJ databases">
        <authorList>
            <person name="Nowell W R."/>
        </authorList>
    </citation>
    <scope>NUCLEOTIDE SEQUENCE</scope>
</reference>
<sequence>MQTNHSYRLFSNHTVSTRSPLGVPSTDIHEINVDDIEHSQNDESNHNNEKIYVNGNSPILIDQNNNRSSSVFDSLNPQYFYQTSSVNLLDMQNQLNKLRILCNAKDRKVSQLENLCEEYREKYESELRTFKHQLLLSERSHYDWEQKYKLLNRNRDGLFETNNQLQRTVKNAELRIQQLEATNMQ</sequence>
<dbReference type="EMBL" id="CAJOBH010231222">
    <property type="protein sequence ID" value="CAF5072364.1"/>
    <property type="molecule type" value="Genomic_DNA"/>
</dbReference>
<evidence type="ECO:0000313" key="3">
    <source>
        <dbReference type="EMBL" id="CAF5193654.1"/>
    </source>
</evidence>
<organism evidence="3 4">
    <name type="scientific">Rotaria magnacalcarata</name>
    <dbReference type="NCBI Taxonomy" id="392030"/>
    <lineage>
        <taxon>Eukaryota</taxon>
        <taxon>Metazoa</taxon>
        <taxon>Spiralia</taxon>
        <taxon>Gnathifera</taxon>
        <taxon>Rotifera</taxon>
        <taxon>Eurotatoria</taxon>
        <taxon>Bdelloidea</taxon>
        <taxon>Philodinida</taxon>
        <taxon>Philodinidae</taxon>
        <taxon>Rotaria</taxon>
    </lineage>
</organism>
<keyword evidence="1" id="KW-0175">Coiled coil</keyword>
<evidence type="ECO:0000313" key="4">
    <source>
        <dbReference type="Proteomes" id="UP000681720"/>
    </source>
</evidence>
<gene>
    <name evidence="2" type="ORF">BYL167_LOCUS60768</name>
    <name evidence="3" type="ORF">GIL414_LOCUS73954</name>
</gene>
<evidence type="ECO:0000313" key="2">
    <source>
        <dbReference type="EMBL" id="CAF5072364.1"/>
    </source>
</evidence>
<dbReference type="Proteomes" id="UP000681720">
    <property type="component" value="Unassembled WGS sequence"/>
</dbReference>